<dbReference type="Pfam" id="PF24693">
    <property type="entry name" value="DUF7660"/>
    <property type="match status" value="1"/>
</dbReference>
<evidence type="ECO:0000259" key="1">
    <source>
        <dbReference type="Pfam" id="PF24693"/>
    </source>
</evidence>
<dbReference type="KEGG" id="gaw:V144x_35220"/>
<accession>A0A517VYF6</accession>
<gene>
    <name evidence="2" type="ORF">V144x_35220</name>
</gene>
<dbReference type="InterPro" id="IPR056077">
    <property type="entry name" value="DUF7660"/>
</dbReference>
<proteinExistence type="predicted"/>
<dbReference type="RefSeq" id="WP_144986370.1">
    <property type="nucleotide sequence ID" value="NZ_CP037920.1"/>
</dbReference>
<feature type="domain" description="DUF7660" evidence="1">
    <location>
        <begin position="15"/>
        <end position="93"/>
    </location>
</feature>
<dbReference type="EMBL" id="CP037920">
    <property type="protein sequence ID" value="QDT98038.1"/>
    <property type="molecule type" value="Genomic_DNA"/>
</dbReference>
<dbReference type="AlphaFoldDB" id="A0A517VYF6"/>
<evidence type="ECO:0000313" key="3">
    <source>
        <dbReference type="Proteomes" id="UP000318704"/>
    </source>
</evidence>
<reference evidence="2 3" key="1">
    <citation type="submission" date="2019-03" db="EMBL/GenBank/DDBJ databases">
        <title>Deep-cultivation of Planctomycetes and their phenomic and genomic characterization uncovers novel biology.</title>
        <authorList>
            <person name="Wiegand S."/>
            <person name="Jogler M."/>
            <person name="Boedeker C."/>
            <person name="Pinto D."/>
            <person name="Vollmers J."/>
            <person name="Rivas-Marin E."/>
            <person name="Kohn T."/>
            <person name="Peeters S.H."/>
            <person name="Heuer A."/>
            <person name="Rast P."/>
            <person name="Oberbeckmann S."/>
            <person name="Bunk B."/>
            <person name="Jeske O."/>
            <person name="Meyerdierks A."/>
            <person name="Storesund J.E."/>
            <person name="Kallscheuer N."/>
            <person name="Luecker S."/>
            <person name="Lage O.M."/>
            <person name="Pohl T."/>
            <person name="Merkel B.J."/>
            <person name="Hornburger P."/>
            <person name="Mueller R.-W."/>
            <person name="Bruemmer F."/>
            <person name="Labrenz M."/>
            <person name="Spormann A.M."/>
            <person name="Op den Camp H."/>
            <person name="Overmann J."/>
            <person name="Amann R."/>
            <person name="Jetten M.S.M."/>
            <person name="Mascher T."/>
            <person name="Medema M.H."/>
            <person name="Devos D.P."/>
            <person name="Kaster A.-K."/>
            <person name="Ovreas L."/>
            <person name="Rohde M."/>
            <person name="Galperin M.Y."/>
            <person name="Jogler C."/>
        </authorList>
    </citation>
    <scope>NUCLEOTIDE SEQUENCE [LARGE SCALE GENOMIC DNA]</scope>
    <source>
        <strain evidence="2 3">V144</strain>
    </source>
</reference>
<evidence type="ECO:0000313" key="2">
    <source>
        <dbReference type="EMBL" id="QDT98038.1"/>
    </source>
</evidence>
<protein>
    <recommendedName>
        <fullName evidence="1">DUF7660 domain-containing protein</fullName>
    </recommendedName>
</protein>
<name>A0A517VYF6_9PLAN</name>
<dbReference type="Proteomes" id="UP000318704">
    <property type="component" value="Chromosome"/>
</dbReference>
<organism evidence="2 3">
    <name type="scientific">Gimesia aquarii</name>
    <dbReference type="NCBI Taxonomy" id="2527964"/>
    <lineage>
        <taxon>Bacteria</taxon>
        <taxon>Pseudomonadati</taxon>
        <taxon>Planctomycetota</taxon>
        <taxon>Planctomycetia</taxon>
        <taxon>Planctomycetales</taxon>
        <taxon>Planctomycetaceae</taxon>
        <taxon>Gimesia</taxon>
    </lineage>
</organism>
<sequence>MKEVQEILENVTDEKTFLKFVHALIADREPHEGKSIDEVGFTEDWANNTIFQFLEGAVSWAEDSEFGVTQDPCLAQNNWKQFAVFLYCGKVYE</sequence>